<dbReference type="InterPro" id="IPR013154">
    <property type="entry name" value="ADH-like_N"/>
</dbReference>
<organism evidence="6 7">
    <name type="scientific">Candidatus Moanibacter tarae</name>
    <dbReference type="NCBI Taxonomy" id="2200854"/>
    <lineage>
        <taxon>Bacteria</taxon>
        <taxon>Pseudomonadati</taxon>
        <taxon>Verrucomicrobiota</taxon>
        <taxon>Opitutia</taxon>
        <taxon>Puniceicoccales</taxon>
        <taxon>Puniceicoccales incertae sedis</taxon>
        <taxon>Candidatus Moanibacter</taxon>
    </lineage>
</organism>
<sequence>MAKTIRYKDDGKIELFEKVVPDPGPGEVQVQGGACGICSWDIATAKYGRQFKPMAPPGHEGVGYVVKVGSEIRNLREGDRVAGGGFSTKRNLLESRVRKIPQSDLPDEYWIVEPVSCIVTGIDHCRIKPGDRIALIGCGFMGQLLLQVLIRSPLDSLVAIDVIRSRLDLAEDIGVAEVYEADQVDPVELHDRGFDVVIDTSGSQDGLSLATDIVRPGGLINLFGWIKGKKANFDPTKWHLGGFTVVNSSPTAKTRETFGPAIRLIQKGIIRLKPLVTHTSTLDDYPVLMEKIVSGDKSYVKGVVLLS</sequence>
<feature type="domain" description="Enoyl reductase (ER)" evidence="5">
    <location>
        <begin position="8"/>
        <end position="304"/>
    </location>
</feature>
<proteinExistence type="inferred from homology"/>
<dbReference type="InterPro" id="IPR013149">
    <property type="entry name" value="ADH-like_C"/>
</dbReference>
<dbReference type="SUPFAM" id="SSF51735">
    <property type="entry name" value="NAD(P)-binding Rossmann-fold domains"/>
    <property type="match status" value="1"/>
</dbReference>
<name>A0A2Z4AGL2_9BACT</name>
<reference evidence="6 7" key="1">
    <citation type="submission" date="2018-06" db="EMBL/GenBank/DDBJ databases">
        <title>Draft Genome Sequence of a Novel Marine Bacterium Related to the Verrucomicrobia.</title>
        <authorList>
            <person name="Vosseberg J."/>
            <person name="Martijn J."/>
            <person name="Ettema T.J.G."/>
        </authorList>
    </citation>
    <scope>NUCLEOTIDE SEQUENCE [LARGE SCALE GENOMIC DNA]</scope>
    <source>
        <strain evidence="6">TARA_B100001123</strain>
    </source>
</reference>
<dbReference type="EC" id="1.-.-.-" evidence="6"/>
<dbReference type="Proteomes" id="UP000247465">
    <property type="component" value="Chromosome"/>
</dbReference>
<dbReference type="Pfam" id="PF00107">
    <property type="entry name" value="ADH_zinc_N"/>
    <property type="match status" value="1"/>
</dbReference>
<dbReference type="PANTHER" id="PTHR43401">
    <property type="entry name" value="L-THREONINE 3-DEHYDROGENASE"/>
    <property type="match status" value="1"/>
</dbReference>
<evidence type="ECO:0000256" key="1">
    <source>
        <dbReference type="ARBA" id="ARBA00022723"/>
    </source>
</evidence>
<dbReference type="InterPro" id="IPR036291">
    <property type="entry name" value="NAD(P)-bd_dom_sf"/>
</dbReference>
<evidence type="ECO:0000256" key="3">
    <source>
        <dbReference type="ARBA" id="ARBA00023002"/>
    </source>
</evidence>
<dbReference type="Gene3D" id="3.90.180.10">
    <property type="entry name" value="Medium-chain alcohol dehydrogenases, catalytic domain"/>
    <property type="match status" value="2"/>
</dbReference>
<dbReference type="Pfam" id="PF08240">
    <property type="entry name" value="ADH_N"/>
    <property type="match status" value="1"/>
</dbReference>
<dbReference type="GO" id="GO:0016616">
    <property type="term" value="F:oxidoreductase activity, acting on the CH-OH group of donors, NAD or NADP as acceptor"/>
    <property type="evidence" value="ECO:0007669"/>
    <property type="project" value="UniProtKB-ARBA"/>
</dbReference>
<evidence type="ECO:0000259" key="5">
    <source>
        <dbReference type="SMART" id="SM00829"/>
    </source>
</evidence>
<dbReference type="SUPFAM" id="SSF50129">
    <property type="entry name" value="GroES-like"/>
    <property type="match status" value="1"/>
</dbReference>
<accession>A0A2Z4AGL2</accession>
<evidence type="ECO:0000313" key="6">
    <source>
        <dbReference type="EMBL" id="AWT59284.1"/>
    </source>
</evidence>
<dbReference type="GO" id="GO:0008270">
    <property type="term" value="F:zinc ion binding"/>
    <property type="evidence" value="ECO:0007669"/>
    <property type="project" value="InterPro"/>
</dbReference>
<dbReference type="SMART" id="SM00829">
    <property type="entry name" value="PKS_ER"/>
    <property type="match status" value="1"/>
</dbReference>
<evidence type="ECO:0000313" key="7">
    <source>
        <dbReference type="Proteomes" id="UP000247465"/>
    </source>
</evidence>
<evidence type="ECO:0000256" key="4">
    <source>
        <dbReference type="RuleBase" id="RU361277"/>
    </source>
</evidence>
<dbReference type="KEGG" id="mtar:DF168_00466"/>
<dbReference type="InterPro" id="IPR050129">
    <property type="entry name" value="Zn_alcohol_dh"/>
</dbReference>
<dbReference type="InterPro" id="IPR002328">
    <property type="entry name" value="ADH_Zn_CS"/>
</dbReference>
<dbReference type="PANTHER" id="PTHR43401:SF2">
    <property type="entry name" value="L-THREONINE 3-DEHYDROGENASE"/>
    <property type="match status" value="1"/>
</dbReference>
<dbReference type="PROSITE" id="PS00059">
    <property type="entry name" value="ADH_ZINC"/>
    <property type="match status" value="1"/>
</dbReference>
<keyword evidence="3 6" id="KW-0560">Oxidoreductase</keyword>
<comment type="similarity">
    <text evidence="4">Belongs to the zinc-containing alcohol dehydrogenase family.</text>
</comment>
<dbReference type="EMBL" id="CP029803">
    <property type="protein sequence ID" value="AWT59284.1"/>
    <property type="molecule type" value="Genomic_DNA"/>
</dbReference>
<protein>
    <submittedName>
        <fullName evidence="6">Putative zinc-type alcohol dehydrogenase-like protein YdjJ</fullName>
        <ecNumber evidence="6">1.-.-.-</ecNumber>
    </submittedName>
</protein>
<keyword evidence="2 4" id="KW-0862">Zinc</keyword>
<dbReference type="InterPro" id="IPR011032">
    <property type="entry name" value="GroES-like_sf"/>
</dbReference>
<dbReference type="InterPro" id="IPR020843">
    <property type="entry name" value="ER"/>
</dbReference>
<dbReference type="Gene3D" id="3.40.50.720">
    <property type="entry name" value="NAD(P)-binding Rossmann-like Domain"/>
    <property type="match status" value="1"/>
</dbReference>
<evidence type="ECO:0000256" key="2">
    <source>
        <dbReference type="ARBA" id="ARBA00022833"/>
    </source>
</evidence>
<keyword evidence="1 4" id="KW-0479">Metal-binding</keyword>
<comment type="cofactor">
    <cofactor evidence="4">
        <name>Zn(2+)</name>
        <dbReference type="ChEBI" id="CHEBI:29105"/>
    </cofactor>
</comment>
<dbReference type="AlphaFoldDB" id="A0A2Z4AGL2"/>
<gene>
    <name evidence="6" type="primary">ydjJ_1</name>
    <name evidence="6" type="ORF">DF168_00466</name>
</gene>